<feature type="signal peptide" evidence="2">
    <location>
        <begin position="1"/>
        <end position="20"/>
    </location>
</feature>
<evidence type="ECO:0000259" key="3">
    <source>
        <dbReference type="Pfam" id="PF18962"/>
    </source>
</evidence>
<feature type="domain" description="Secretion system C-terminal sorting" evidence="3">
    <location>
        <begin position="221"/>
        <end position="286"/>
    </location>
</feature>
<proteinExistence type="predicted"/>
<accession>A0A1I3CQG0</accession>
<keyword evidence="1 2" id="KW-0732">Signal</keyword>
<protein>
    <submittedName>
        <fullName evidence="4">Por secretion system C-terminal sorting domain-containing protein</fullName>
    </submittedName>
</protein>
<keyword evidence="5" id="KW-1185">Reference proteome</keyword>
<evidence type="ECO:0000313" key="5">
    <source>
        <dbReference type="Proteomes" id="UP000198931"/>
    </source>
</evidence>
<evidence type="ECO:0000256" key="1">
    <source>
        <dbReference type="ARBA" id="ARBA00022729"/>
    </source>
</evidence>
<dbReference type="RefSeq" id="WP_090078139.1">
    <property type="nucleotide sequence ID" value="NZ_FOQT01000001.1"/>
</dbReference>
<dbReference type="STRING" id="1125876.SAMN05443292_0006"/>
<name>A0A1I3CQG0_9FLAO</name>
<dbReference type="AlphaFoldDB" id="A0A1I3CQG0"/>
<evidence type="ECO:0000256" key="2">
    <source>
        <dbReference type="SAM" id="SignalP"/>
    </source>
</evidence>
<reference evidence="4 5" key="1">
    <citation type="submission" date="2016-10" db="EMBL/GenBank/DDBJ databases">
        <authorList>
            <person name="de Groot N.N."/>
        </authorList>
    </citation>
    <scope>NUCLEOTIDE SEQUENCE [LARGE SCALE GENOMIC DNA]</scope>
    <source>
        <strain evidence="4 5">DSM 26000</strain>
    </source>
</reference>
<sequence>MKKNYLLFIFLAFSFLNLNAQISVARWFLANTSTDTFPISAQSKNNAVLTSAVLNYSGLGTVNDSRGIFTSNNSAAALNISTAPYVSFILKNATTNSIRFDRFVIHALETFNRSVKLQLRSSVNNFATSLGEFTFAAPNYTLTSIDLTGLNTANATVEFRIYYFNAATSIFHPNPGNPGLYGTSDGTPSIYDANYSFSIFAKEVPLAVDDSATKNKTKIKLYPNPSNDYIQITGLNKSEQYKIINSIGAEIKGATMSDNGTIKIRNLSNGVYFLKFDNGETQKFIKK</sequence>
<dbReference type="InterPro" id="IPR026444">
    <property type="entry name" value="Secre_tail"/>
</dbReference>
<dbReference type="NCBIfam" id="TIGR04183">
    <property type="entry name" value="Por_Secre_tail"/>
    <property type="match status" value="1"/>
</dbReference>
<evidence type="ECO:0000313" key="4">
    <source>
        <dbReference type="EMBL" id="SFH76633.1"/>
    </source>
</evidence>
<feature type="chain" id="PRO_5011453023" evidence="2">
    <location>
        <begin position="21"/>
        <end position="287"/>
    </location>
</feature>
<dbReference type="EMBL" id="FOQT01000001">
    <property type="protein sequence ID" value="SFH76633.1"/>
    <property type="molecule type" value="Genomic_DNA"/>
</dbReference>
<organism evidence="4 5">
    <name type="scientific">Halpernia frigidisoli</name>
    <dbReference type="NCBI Taxonomy" id="1125876"/>
    <lineage>
        <taxon>Bacteria</taxon>
        <taxon>Pseudomonadati</taxon>
        <taxon>Bacteroidota</taxon>
        <taxon>Flavobacteriia</taxon>
        <taxon>Flavobacteriales</taxon>
        <taxon>Weeksellaceae</taxon>
        <taxon>Chryseobacterium group</taxon>
        <taxon>Halpernia</taxon>
    </lineage>
</organism>
<dbReference type="Pfam" id="PF18962">
    <property type="entry name" value="Por_Secre_tail"/>
    <property type="match status" value="1"/>
</dbReference>
<gene>
    <name evidence="4" type="ORF">SAMN05443292_0006</name>
</gene>
<dbReference type="OrthoDB" id="1467680at2"/>
<dbReference type="Proteomes" id="UP000198931">
    <property type="component" value="Unassembled WGS sequence"/>
</dbReference>